<dbReference type="Proteomes" id="UP000007471">
    <property type="component" value="Chromosome"/>
</dbReference>
<dbReference type="PATRIC" id="fig|765698.3.peg.2090"/>
<gene>
    <name evidence="9" type="ordered locus">Mesci_1639</name>
</gene>
<name>E8TBK0_MESCW</name>
<evidence type="ECO:0000256" key="2">
    <source>
        <dbReference type="ARBA" id="ARBA00005417"/>
    </source>
</evidence>
<feature type="domain" description="ABC transporter" evidence="8">
    <location>
        <begin position="24"/>
        <end position="77"/>
    </location>
</feature>
<dbReference type="EMBL" id="CP002447">
    <property type="protein sequence ID" value="ADV10795.1"/>
    <property type="molecule type" value="Genomic_DNA"/>
</dbReference>
<evidence type="ECO:0000256" key="1">
    <source>
        <dbReference type="ARBA" id="ARBA00004370"/>
    </source>
</evidence>
<evidence type="ECO:0000256" key="3">
    <source>
        <dbReference type="ARBA" id="ARBA00022448"/>
    </source>
</evidence>
<protein>
    <recommendedName>
        <fullName evidence="8">ABC transporter domain-containing protein</fullName>
    </recommendedName>
</protein>
<dbReference type="eggNOG" id="COG0444">
    <property type="taxonomic scope" value="Bacteria"/>
</dbReference>
<dbReference type="GO" id="GO:0016887">
    <property type="term" value="F:ATP hydrolysis activity"/>
    <property type="evidence" value="ECO:0007669"/>
    <property type="project" value="InterPro"/>
</dbReference>
<dbReference type="KEGG" id="mci:Mesci_1639"/>
<dbReference type="SUPFAM" id="SSF52540">
    <property type="entry name" value="P-loop containing nucleoside triphosphate hydrolases"/>
    <property type="match status" value="1"/>
</dbReference>
<dbReference type="GO" id="GO:0005524">
    <property type="term" value="F:ATP binding"/>
    <property type="evidence" value="ECO:0007669"/>
    <property type="project" value="InterPro"/>
</dbReference>
<evidence type="ECO:0000313" key="9">
    <source>
        <dbReference type="EMBL" id="ADV10795.1"/>
    </source>
</evidence>
<dbReference type="InterPro" id="IPR050388">
    <property type="entry name" value="ABC_Ni/Peptide_Import"/>
</dbReference>
<dbReference type="Pfam" id="PF00005">
    <property type="entry name" value="ABC_tran"/>
    <property type="match status" value="1"/>
</dbReference>
<dbReference type="AlphaFoldDB" id="E8TBK0"/>
<keyword evidence="3" id="KW-0813">Transport</keyword>
<dbReference type="RefSeq" id="WP_013529485.1">
    <property type="nucleotide sequence ID" value="NC_014923.1"/>
</dbReference>
<proteinExistence type="inferred from homology"/>
<reference evidence="10" key="1">
    <citation type="submission" date="2011-01" db="EMBL/GenBank/DDBJ databases">
        <title>Complete sequence of chromosome of Mesorhizobium ciceri bv. biserrulae WSM1271.</title>
        <authorList>
            <person name="Lucas S."/>
            <person name="Copeland A."/>
            <person name="Lapidus A."/>
            <person name="Cheng J.-F."/>
            <person name="Goodwin L."/>
            <person name="Pitluck S."/>
            <person name="Teshima H."/>
            <person name="Detter J.C."/>
            <person name="Han C."/>
            <person name="Tapia R."/>
            <person name="Land M."/>
            <person name="Hauser L."/>
            <person name="Kyrpides N."/>
            <person name="Ivanova N."/>
            <person name="Nandasena K."/>
            <person name="Reeve W.G."/>
            <person name="Howieson J.G."/>
            <person name="O'Hara G."/>
            <person name="Tiwari R.P."/>
            <person name="Woyke T."/>
        </authorList>
    </citation>
    <scope>NUCLEOTIDE SEQUENCE [LARGE SCALE GENOMIC DNA]</scope>
    <source>
        <strain evidence="10">HAMBI 2942 / LMG 23838 / WSM1271</strain>
    </source>
</reference>
<accession>E8TBK0</accession>
<evidence type="ECO:0000256" key="4">
    <source>
        <dbReference type="ARBA" id="ARBA00022475"/>
    </source>
</evidence>
<keyword evidence="6" id="KW-1278">Translocase</keyword>
<dbReference type="OrthoDB" id="9802264at2"/>
<dbReference type="HOGENOM" id="CLU_2046913_0_0_5"/>
<evidence type="ECO:0000256" key="7">
    <source>
        <dbReference type="ARBA" id="ARBA00023136"/>
    </source>
</evidence>
<keyword evidence="5" id="KW-0997">Cell inner membrane</keyword>
<dbReference type="InterPro" id="IPR003439">
    <property type="entry name" value="ABC_transporter-like_ATP-bd"/>
</dbReference>
<evidence type="ECO:0000256" key="5">
    <source>
        <dbReference type="ARBA" id="ARBA00022519"/>
    </source>
</evidence>
<evidence type="ECO:0000259" key="8">
    <source>
        <dbReference type="Pfam" id="PF00005"/>
    </source>
</evidence>
<keyword evidence="7" id="KW-0472">Membrane</keyword>
<evidence type="ECO:0000256" key="6">
    <source>
        <dbReference type="ARBA" id="ARBA00022967"/>
    </source>
</evidence>
<dbReference type="PANTHER" id="PTHR43297:SF14">
    <property type="entry name" value="ATPASE AAA-TYPE CORE DOMAIN-CONTAINING PROTEIN"/>
    <property type="match status" value="1"/>
</dbReference>
<sequence length="120" mass="13062">MTTLASIRDLTVTYRRDGNEVAALKDVGLDIEAGERLAIIGESGSGKSTLALAIAGLLPASSRIDGRVDWFSSSWDAKAPPSVLPDISPLKGGDWQFPRRPSFCILGDWRKWRQGRNLPP</sequence>
<keyword evidence="4" id="KW-1003">Cell membrane</keyword>
<organism evidence="9 10">
    <name type="scientific">Mesorhizobium ciceri biovar biserrulae (strain HAMBI 2942 / LMG 23838 / WSM1271)</name>
    <dbReference type="NCBI Taxonomy" id="765698"/>
    <lineage>
        <taxon>Bacteria</taxon>
        <taxon>Pseudomonadati</taxon>
        <taxon>Pseudomonadota</taxon>
        <taxon>Alphaproteobacteria</taxon>
        <taxon>Hyphomicrobiales</taxon>
        <taxon>Phyllobacteriaceae</taxon>
        <taxon>Mesorhizobium</taxon>
    </lineage>
</organism>
<comment type="subcellular location">
    <subcellularLocation>
        <location evidence="1">Membrane</location>
    </subcellularLocation>
</comment>
<dbReference type="PANTHER" id="PTHR43297">
    <property type="entry name" value="OLIGOPEPTIDE TRANSPORT ATP-BINDING PROTEIN APPD"/>
    <property type="match status" value="1"/>
</dbReference>
<evidence type="ECO:0000313" key="10">
    <source>
        <dbReference type="Proteomes" id="UP000007471"/>
    </source>
</evidence>
<dbReference type="STRING" id="765698.Mesci_1639"/>
<dbReference type="InterPro" id="IPR027417">
    <property type="entry name" value="P-loop_NTPase"/>
</dbReference>
<dbReference type="GO" id="GO:0016020">
    <property type="term" value="C:membrane"/>
    <property type="evidence" value="ECO:0007669"/>
    <property type="project" value="UniProtKB-SubCell"/>
</dbReference>
<dbReference type="Gene3D" id="3.40.50.300">
    <property type="entry name" value="P-loop containing nucleotide triphosphate hydrolases"/>
    <property type="match status" value="1"/>
</dbReference>
<comment type="similarity">
    <text evidence="2">Belongs to the ABC transporter superfamily.</text>
</comment>